<comment type="caution">
    <text evidence="9">The sequence shown here is derived from an EMBL/GenBank/DDBJ whole genome shotgun (WGS) entry which is preliminary data.</text>
</comment>
<evidence type="ECO:0000256" key="2">
    <source>
        <dbReference type="ARBA" id="ARBA00022527"/>
    </source>
</evidence>
<keyword evidence="3" id="KW-0808">Transferase</keyword>
<dbReference type="PROSITE" id="PS00107">
    <property type="entry name" value="PROTEIN_KINASE_ATP"/>
    <property type="match status" value="1"/>
</dbReference>
<protein>
    <recommendedName>
        <fullName evidence="1">non-specific serine/threonine protein kinase</fullName>
        <ecNumber evidence="1">2.7.11.1</ecNumber>
    </recommendedName>
</protein>
<dbReference type="PROSITE" id="PS50011">
    <property type="entry name" value="PROTEIN_KINASE_DOM"/>
    <property type="match status" value="1"/>
</dbReference>
<evidence type="ECO:0000256" key="5">
    <source>
        <dbReference type="ARBA" id="ARBA00022777"/>
    </source>
</evidence>
<evidence type="ECO:0000256" key="6">
    <source>
        <dbReference type="ARBA" id="ARBA00022840"/>
    </source>
</evidence>
<accession>A0A8J3QIB0</accession>
<feature type="binding site" evidence="7">
    <location>
        <position position="42"/>
    </location>
    <ligand>
        <name>ATP</name>
        <dbReference type="ChEBI" id="CHEBI:30616"/>
    </ligand>
</feature>
<dbReference type="InterPro" id="IPR008271">
    <property type="entry name" value="Ser/Thr_kinase_AS"/>
</dbReference>
<evidence type="ECO:0000259" key="8">
    <source>
        <dbReference type="PROSITE" id="PS50011"/>
    </source>
</evidence>
<evidence type="ECO:0000256" key="4">
    <source>
        <dbReference type="ARBA" id="ARBA00022741"/>
    </source>
</evidence>
<dbReference type="InterPro" id="IPR011009">
    <property type="entry name" value="Kinase-like_dom_sf"/>
</dbReference>
<dbReference type="PROSITE" id="PS00108">
    <property type="entry name" value="PROTEIN_KINASE_ST"/>
    <property type="match status" value="1"/>
</dbReference>
<dbReference type="Gene3D" id="3.30.200.20">
    <property type="entry name" value="Phosphorylase Kinase, domain 1"/>
    <property type="match status" value="1"/>
</dbReference>
<dbReference type="RefSeq" id="WP_203913632.1">
    <property type="nucleotide sequence ID" value="NZ_BONY01000079.1"/>
</dbReference>
<keyword evidence="10" id="KW-1185">Reference proteome</keyword>
<keyword evidence="5" id="KW-0418">Kinase</keyword>
<evidence type="ECO:0000256" key="3">
    <source>
        <dbReference type="ARBA" id="ARBA00022679"/>
    </source>
</evidence>
<dbReference type="EMBL" id="BONY01000079">
    <property type="protein sequence ID" value="GIH09908.1"/>
    <property type="molecule type" value="Genomic_DNA"/>
</dbReference>
<dbReference type="Proteomes" id="UP000612899">
    <property type="component" value="Unassembled WGS sequence"/>
</dbReference>
<dbReference type="InterPro" id="IPR000719">
    <property type="entry name" value="Prot_kinase_dom"/>
</dbReference>
<dbReference type="Pfam" id="PF00069">
    <property type="entry name" value="Pkinase"/>
    <property type="match status" value="1"/>
</dbReference>
<organism evidence="9 10">
    <name type="scientific">Rhizocola hellebori</name>
    <dbReference type="NCBI Taxonomy" id="1392758"/>
    <lineage>
        <taxon>Bacteria</taxon>
        <taxon>Bacillati</taxon>
        <taxon>Actinomycetota</taxon>
        <taxon>Actinomycetes</taxon>
        <taxon>Micromonosporales</taxon>
        <taxon>Micromonosporaceae</taxon>
        <taxon>Rhizocola</taxon>
    </lineage>
</organism>
<reference evidence="9" key="1">
    <citation type="submission" date="2021-01" db="EMBL/GenBank/DDBJ databases">
        <title>Whole genome shotgun sequence of Rhizocola hellebori NBRC 109834.</title>
        <authorList>
            <person name="Komaki H."/>
            <person name="Tamura T."/>
        </authorList>
    </citation>
    <scope>NUCLEOTIDE SEQUENCE</scope>
    <source>
        <strain evidence="9">NBRC 109834</strain>
    </source>
</reference>
<dbReference type="AlphaFoldDB" id="A0A8J3QIB0"/>
<dbReference type="PANTHER" id="PTHR43289">
    <property type="entry name" value="MITOGEN-ACTIVATED PROTEIN KINASE KINASE KINASE 20-RELATED"/>
    <property type="match status" value="1"/>
</dbReference>
<evidence type="ECO:0000313" key="9">
    <source>
        <dbReference type="EMBL" id="GIH09908.1"/>
    </source>
</evidence>
<dbReference type="Gene3D" id="1.10.510.10">
    <property type="entry name" value="Transferase(Phosphotransferase) domain 1"/>
    <property type="match status" value="1"/>
</dbReference>
<feature type="domain" description="Protein kinase" evidence="8">
    <location>
        <begin position="13"/>
        <end position="270"/>
    </location>
</feature>
<dbReference type="GO" id="GO:0005524">
    <property type="term" value="F:ATP binding"/>
    <property type="evidence" value="ECO:0007669"/>
    <property type="project" value="UniProtKB-UniRule"/>
</dbReference>
<keyword evidence="4 7" id="KW-0547">Nucleotide-binding</keyword>
<dbReference type="GO" id="GO:0004674">
    <property type="term" value="F:protein serine/threonine kinase activity"/>
    <property type="evidence" value="ECO:0007669"/>
    <property type="project" value="UniProtKB-KW"/>
</dbReference>
<keyword evidence="6 7" id="KW-0067">ATP-binding</keyword>
<name>A0A8J3QIB0_9ACTN</name>
<gene>
    <name evidence="9" type="ORF">Rhe02_79750</name>
</gene>
<dbReference type="CDD" id="cd14014">
    <property type="entry name" value="STKc_PknB_like"/>
    <property type="match status" value="1"/>
</dbReference>
<evidence type="ECO:0000313" key="10">
    <source>
        <dbReference type="Proteomes" id="UP000612899"/>
    </source>
</evidence>
<dbReference type="EC" id="2.7.11.1" evidence="1"/>
<evidence type="ECO:0000256" key="7">
    <source>
        <dbReference type="PROSITE-ProRule" id="PRU10141"/>
    </source>
</evidence>
<dbReference type="PANTHER" id="PTHR43289:SF6">
    <property type="entry name" value="SERINE_THREONINE-PROTEIN KINASE NEKL-3"/>
    <property type="match status" value="1"/>
</dbReference>
<proteinExistence type="predicted"/>
<evidence type="ECO:0000256" key="1">
    <source>
        <dbReference type="ARBA" id="ARBA00012513"/>
    </source>
</evidence>
<dbReference type="InterPro" id="IPR017441">
    <property type="entry name" value="Protein_kinase_ATP_BS"/>
</dbReference>
<dbReference type="SMART" id="SM00220">
    <property type="entry name" value="S_TKc"/>
    <property type="match status" value="1"/>
</dbReference>
<dbReference type="SUPFAM" id="SSF56112">
    <property type="entry name" value="Protein kinase-like (PK-like)"/>
    <property type="match status" value="1"/>
</dbReference>
<keyword evidence="2" id="KW-0723">Serine/threonine-protein kinase</keyword>
<sequence>MTDQRFGLIAGRYALRDQLGHGGMGRVWLAHDEMLDRDVAIKEVAPPSPLSPEESDLLRFLIFREARAAGRINHPHVVKIFDVVQTERWPWLVMEYVPSVNLQRSVHEDGPLSPVEVAKIGLSILEALVAAHDAGVLHRDVKPDNVLLADDGRVVLGDFGLASVDADGKVTRTGQLGTPQYVAPERARHGISSREADLWSLGATLYAAVEGRSPYGRESVLETLAALAVDEPDPMRLAGPLAPVLSGLLRRNPADRTQPEILAEQLRKVISGEALPPAPTPPIIVLPEPEPPRPSRIRAIVLALIAAAIAAAGAYVLAKGDLFNSGLPNAPAVSLSPAIGTVVGVGLLACDHQPARPATVPINVAPPPEEKPLVDGWEWFLGEPEFRTGVPGGWSYWRSGQTVCFRDPRSSRVLAVVKGRSDVETLPGYTELRSGEVFRVEREWLIEFTYTGIDQSRFVMALFTTNFTVLWSSDTFDTGLTRSYHGVLKGSFRDRAGAAGATPAPSNG</sequence>